<comment type="caution">
    <text evidence="10">The sequence shown here is derived from an EMBL/GenBank/DDBJ whole genome shotgun (WGS) entry which is preliminary data.</text>
</comment>
<evidence type="ECO:0000313" key="11">
    <source>
        <dbReference type="Proteomes" id="UP000178429"/>
    </source>
</evidence>
<dbReference type="Proteomes" id="UP000178429">
    <property type="component" value="Unassembled WGS sequence"/>
</dbReference>
<dbReference type="GO" id="GO:0005886">
    <property type="term" value="C:plasma membrane"/>
    <property type="evidence" value="ECO:0007669"/>
    <property type="project" value="UniProtKB-SubCell"/>
</dbReference>
<accession>A0A1F8C4U9</accession>
<dbReference type="EMBL" id="MGHL01000002">
    <property type="protein sequence ID" value="OGM70758.1"/>
    <property type="molecule type" value="Genomic_DNA"/>
</dbReference>
<feature type="transmembrane region" description="Helical" evidence="8">
    <location>
        <begin position="204"/>
        <end position="222"/>
    </location>
</feature>
<reference evidence="10 11" key="1">
    <citation type="journal article" date="2016" name="Nat. Commun.">
        <title>Thousands of microbial genomes shed light on interconnected biogeochemical processes in an aquifer system.</title>
        <authorList>
            <person name="Anantharaman K."/>
            <person name="Brown C.T."/>
            <person name="Hug L.A."/>
            <person name="Sharon I."/>
            <person name="Castelle C.J."/>
            <person name="Probst A.J."/>
            <person name="Thomas B.C."/>
            <person name="Singh A."/>
            <person name="Wilkins M.J."/>
            <person name="Karaoz U."/>
            <person name="Brodie E.L."/>
            <person name="Williams K.H."/>
            <person name="Hubbard S.S."/>
            <person name="Banfield J.F."/>
        </authorList>
    </citation>
    <scope>NUCLEOTIDE SEQUENCE [LARGE SCALE GENOMIC DNA]</scope>
</reference>
<dbReference type="STRING" id="1802525.A2975_02610"/>
<feature type="transmembrane region" description="Helical" evidence="8">
    <location>
        <begin position="126"/>
        <end position="144"/>
    </location>
</feature>
<proteinExistence type="predicted"/>
<comment type="subcellular location">
    <subcellularLocation>
        <location evidence="1">Cell membrane</location>
        <topology evidence="1">Multi-pass membrane protein</topology>
    </subcellularLocation>
</comment>
<evidence type="ECO:0000256" key="1">
    <source>
        <dbReference type="ARBA" id="ARBA00004651"/>
    </source>
</evidence>
<feature type="transmembrane region" description="Helical" evidence="8">
    <location>
        <begin position="103"/>
        <end position="120"/>
    </location>
</feature>
<keyword evidence="7 8" id="KW-0472">Membrane</keyword>
<feature type="transmembrane region" description="Helical" evidence="8">
    <location>
        <begin position="6"/>
        <end position="22"/>
    </location>
</feature>
<dbReference type="PANTHER" id="PTHR33908">
    <property type="entry name" value="MANNOSYLTRANSFERASE YKCB-RELATED"/>
    <property type="match status" value="1"/>
</dbReference>
<dbReference type="GO" id="GO:0016763">
    <property type="term" value="F:pentosyltransferase activity"/>
    <property type="evidence" value="ECO:0007669"/>
    <property type="project" value="TreeGrafter"/>
</dbReference>
<feature type="transmembrane region" description="Helical" evidence="8">
    <location>
        <begin position="329"/>
        <end position="346"/>
    </location>
</feature>
<evidence type="ECO:0000256" key="6">
    <source>
        <dbReference type="ARBA" id="ARBA00022989"/>
    </source>
</evidence>
<evidence type="ECO:0000259" key="9">
    <source>
        <dbReference type="Pfam" id="PF13231"/>
    </source>
</evidence>
<evidence type="ECO:0000313" key="10">
    <source>
        <dbReference type="EMBL" id="OGM70758.1"/>
    </source>
</evidence>
<protein>
    <recommendedName>
        <fullName evidence="9">Glycosyltransferase RgtA/B/C/D-like domain-containing protein</fullName>
    </recommendedName>
</protein>
<keyword evidence="3" id="KW-0328">Glycosyltransferase</keyword>
<keyword evidence="2" id="KW-1003">Cell membrane</keyword>
<keyword evidence="4" id="KW-0808">Transferase</keyword>
<feature type="domain" description="Glycosyltransferase RgtA/B/C/D-like" evidence="9">
    <location>
        <begin position="96"/>
        <end position="215"/>
    </location>
</feature>
<evidence type="ECO:0000256" key="2">
    <source>
        <dbReference type="ARBA" id="ARBA00022475"/>
    </source>
</evidence>
<dbReference type="AlphaFoldDB" id="A0A1F8C4U9"/>
<keyword evidence="6 8" id="KW-1133">Transmembrane helix</keyword>
<gene>
    <name evidence="10" type="ORF">A2975_02610</name>
</gene>
<evidence type="ECO:0000256" key="8">
    <source>
        <dbReference type="SAM" id="Phobius"/>
    </source>
</evidence>
<dbReference type="Pfam" id="PF13231">
    <property type="entry name" value="PMT_2"/>
    <property type="match status" value="1"/>
</dbReference>
<dbReference type="GO" id="GO:0009103">
    <property type="term" value="P:lipopolysaccharide biosynthetic process"/>
    <property type="evidence" value="ECO:0007669"/>
    <property type="project" value="UniProtKB-ARBA"/>
</dbReference>
<evidence type="ECO:0000256" key="5">
    <source>
        <dbReference type="ARBA" id="ARBA00022692"/>
    </source>
</evidence>
<name>A0A1F8C4U9_9BACT</name>
<dbReference type="InterPro" id="IPR038731">
    <property type="entry name" value="RgtA/B/C-like"/>
</dbReference>
<feature type="transmembrane region" description="Helical" evidence="8">
    <location>
        <begin position="281"/>
        <end position="300"/>
    </location>
</feature>
<feature type="transmembrane region" description="Helical" evidence="8">
    <location>
        <begin position="256"/>
        <end position="274"/>
    </location>
</feature>
<dbReference type="InterPro" id="IPR050297">
    <property type="entry name" value="LipidA_mod_glycosyltrf_83"/>
</dbReference>
<evidence type="ECO:0000256" key="3">
    <source>
        <dbReference type="ARBA" id="ARBA00022676"/>
    </source>
</evidence>
<evidence type="ECO:0000256" key="7">
    <source>
        <dbReference type="ARBA" id="ARBA00023136"/>
    </source>
</evidence>
<organism evidence="10 11">
    <name type="scientific">Candidatus Woesebacteria bacterium RIFCSPLOWO2_01_FULL_44_14</name>
    <dbReference type="NCBI Taxonomy" id="1802525"/>
    <lineage>
        <taxon>Bacteria</taxon>
        <taxon>Candidatus Woeseibacteriota</taxon>
    </lineage>
</organism>
<keyword evidence="5 8" id="KW-0812">Transmembrane</keyword>
<dbReference type="PANTHER" id="PTHR33908:SF11">
    <property type="entry name" value="MEMBRANE PROTEIN"/>
    <property type="match status" value="1"/>
</dbReference>
<feature type="transmembrane region" description="Helical" evidence="8">
    <location>
        <begin position="172"/>
        <end position="197"/>
    </location>
</feature>
<evidence type="ECO:0000256" key="4">
    <source>
        <dbReference type="ARBA" id="ARBA00022679"/>
    </source>
</evidence>
<sequence>MKRIEYIILFIILLGGFFVRLYKINNPIADWHSWRQADTASVTREYIKNGLNLLVPKYHDLSSAQTGVTNLEGYRMVEFPLFNFFHYLLATNFPLSLEVSGRYISIVASLVSTMFIYLLGKKYLGDWGGVWAAFFFAFLPYNVYYSRTILPDPLAITFALAAIWFFPKSWLFSSVLFAVSLLVKPFVIFYLPVFWLLAKNKKRFIFFLALSMAPVAAWRFWISQFPSGIAHIKWMFNSDRILGKPSFWRWIFGERIGHLILGSWGLIPLALGVTSVNKKKLFPLAFFVGSLAFVFVFATANVRHDYYQLFLVPSICLLLAQGVLRLPKYLGVFAVVMMFVTSGFQIREYYKINNPVIVEAGKAVDELVPHDALVVVPYNKDTAFLYQTARRGWPFVDGTIENLIALGADYYVSVNLTDPMTQQIGQKYKALQKTDSYVIIKLR</sequence>